<organism evidence="2 3">
    <name type="scientific">Mucilaginibacter panaciglaebae</name>
    <dbReference type="NCBI Taxonomy" id="502331"/>
    <lineage>
        <taxon>Bacteria</taxon>
        <taxon>Pseudomonadati</taxon>
        <taxon>Bacteroidota</taxon>
        <taxon>Sphingobacteriia</taxon>
        <taxon>Sphingobacteriales</taxon>
        <taxon>Sphingobacteriaceae</taxon>
        <taxon>Mucilaginibacter</taxon>
    </lineage>
</organism>
<comment type="caution">
    <text evidence="2">The sequence shown here is derived from an EMBL/GenBank/DDBJ whole genome shotgun (WGS) entry which is preliminary data.</text>
</comment>
<gene>
    <name evidence="2" type="ORF">GCM10022392_23970</name>
</gene>
<feature type="region of interest" description="Disordered" evidence="1">
    <location>
        <begin position="140"/>
        <end position="160"/>
    </location>
</feature>
<proteinExistence type="predicted"/>
<dbReference type="EMBL" id="BAABCV010000008">
    <property type="protein sequence ID" value="GAA4099086.1"/>
    <property type="molecule type" value="Genomic_DNA"/>
</dbReference>
<evidence type="ECO:0000313" key="2">
    <source>
        <dbReference type="EMBL" id="GAA4099086.1"/>
    </source>
</evidence>
<evidence type="ECO:0008006" key="4">
    <source>
        <dbReference type="Google" id="ProtNLM"/>
    </source>
</evidence>
<evidence type="ECO:0000313" key="3">
    <source>
        <dbReference type="Proteomes" id="UP001500841"/>
    </source>
</evidence>
<protein>
    <recommendedName>
        <fullName evidence="4">Colicin import membrane protein</fullName>
    </recommendedName>
</protein>
<dbReference type="Proteomes" id="UP001500841">
    <property type="component" value="Unassembled WGS sequence"/>
</dbReference>
<accession>A0ABP7WX98</accession>
<keyword evidence="3" id="KW-1185">Reference proteome</keyword>
<name>A0ABP7WX98_9SPHI</name>
<reference evidence="3" key="1">
    <citation type="journal article" date="2019" name="Int. J. Syst. Evol. Microbiol.">
        <title>The Global Catalogue of Microorganisms (GCM) 10K type strain sequencing project: providing services to taxonomists for standard genome sequencing and annotation.</title>
        <authorList>
            <consortium name="The Broad Institute Genomics Platform"/>
            <consortium name="The Broad Institute Genome Sequencing Center for Infectious Disease"/>
            <person name="Wu L."/>
            <person name="Ma J."/>
        </authorList>
    </citation>
    <scope>NUCLEOTIDE SEQUENCE [LARGE SCALE GENOMIC DNA]</scope>
    <source>
        <strain evidence="3">JCM 17085</strain>
    </source>
</reference>
<evidence type="ECO:0000256" key="1">
    <source>
        <dbReference type="SAM" id="MobiDB-lite"/>
    </source>
</evidence>
<sequence>MNIFSFQDSICFHSYRIKLFIKIDIINKLATKLHVVFLLIDTIMKNSLKLSFLAAAMFAASQTFAQEHKTVDKRIGHAAKDVGHATGSAARNVGHATGSAAKDVGHATGSAARNVGHATGSAAKDVGHATGSAARNVGHATGSAARDVGHKTSEVASKGAAAVSDNRYEGHWSRTGDNVYIDEHHKYFYVDKKGHRQFITQAQMRTKRIED</sequence>